<sequence length="110" mass="11889">MRELYGIELQDGKSLAILVGGIAEQMLSQRGDHTITSRNARDISLGLSTVRLYRSWRFEDGSSHSNSKSLVVALLRSGFGRSKGALAAHEGVGSSWSLVSPPVKMMVTRG</sequence>
<proteinExistence type="predicted"/>
<dbReference type="EMBL" id="CAKLBY020000016">
    <property type="protein sequence ID" value="CAK7898782.1"/>
    <property type="molecule type" value="Genomic_DNA"/>
</dbReference>
<dbReference type="AlphaFoldDB" id="A0AAV1T3G5"/>
<reference evidence="1" key="1">
    <citation type="submission" date="2024-01" db="EMBL/GenBank/DDBJ databases">
        <authorList>
            <person name="Webb A."/>
        </authorList>
    </citation>
    <scope>NUCLEOTIDE SEQUENCE</scope>
    <source>
        <strain evidence="1">Pm1</strain>
    </source>
</reference>
<accession>A0AAV1T3G5</accession>
<comment type="caution">
    <text evidence="1">The sequence shown here is derived from an EMBL/GenBank/DDBJ whole genome shotgun (WGS) entry which is preliminary data.</text>
</comment>
<evidence type="ECO:0000313" key="2">
    <source>
        <dbReference type="Proteomes" id="UP001162060"/>
    </source>
</evidence>
<gene>
    <name evidence="1" type="ORF">PM001_LOCUS1733</name>
</gene>
<dbReference type="Proteomes" id="UP001162060">
    <property type="component" value="Unassembled WGS sequence"/>
</dbReference>
<evidence type="ECO:0008006" key="3">
    <source>
        <dbReference type="Google" id="ProtNLM"/>
    </source>
</evidence>
<evidence type="ECO:0000313" key="1">
    <source>
        <dbReference type="EMBL" id="CAK7898782.1"/>
    </source>
</evidence>
<organism evidence="1 2">
    <name type="scientific">Peronospora matthiolae</name>
    <dbReference type="NCBI Taxonomy" id="2874970"/>
    <lineage>
        <taxon>Eukaryota</taxon>
        <taxon>Sar</taxon>
        <taxon>Stramenopiles</taxon>
        <taxon>Oomycota</taxon>
        <taxon>Peronosporomycetes</taxon>
        <taxon>Peronosporales</taxon>
        <taxon>Peronosporaceae</taxon>
        <taxon>Peronospora</taxon>
    </lineage>
</organism>
<protein>
    <recommendedName>
        <fullName evidence="3">Polyketide synthase</fullName>
    </recommendedName>
</protein>
<name>A0AAV1T3G5_9STRA</name>